<comment type="caution">
    <text evidence="2">The sequence shown here is derived from an EMBL/GenBank/DDBJ whole genome shotgun (WGS) entry which is preliminary data.</text>
</comment>
<dbReference type="EMBL" id="PRKW01000001">
    <property type="protein sequence ID" value="PPB50520.1"/>
    <property type="molecule type" value="Genomic_DNA"/>
</dbReference>
<reference evidence="2 3" key="1">
    <citation type="journal article" date="2014" name="Int. J. Syst. Evol. Microbiol.">
        <title>Arthrobacter pityocampae sp. nov., isolated from Thaumetopoea pityocampa (Lep., Thaumetopoeidae).</title>
        <authorList>
            <person name="Ince I.A."/>
            <person name="Demirbag Z."/>
            <person name="Kati H."/>
        </authorList>
    </citation>
    <scope>NUCLEOTIDE SEQUENCE [LARGE SCALE GENOMIC DNA]</scope>
    <source>
        <strain evidence="2 3">Tp2</strain>
    </source>
</reference>
<dbReference type="RefSeq" id="WP_104119794.1">
    <property type="nucleotide sequence ID" value="NZ_PRKW01000001.1"/>
</dbReference>
<keyword evidence="1" id="KW-0472">Membrane</keyword>
<sequence>MTEETLALWVQVAAVLVALGASMVALLISAQDRRAARKIAEEDRRAALLHGKLLFEMEALLRLTQNLRRGGSSDSQTSKDMGAEAGALIGALGPDLLPQSWDLRIGQTEEELLRFVADEEQPGYLRRSAEAQIALGRVAEEIRRKSAPVGSQGTS</sequence>
<dbReference type="Proteomes" id="UP000239297">
    <property type="component" value="Unassembled WGS sequence"/>
</dbReference>
<keyword evidence="3" id="KW-1185">Reference proteome</keyword>
<evidence type="ECO:0000256" key="1">
    <source>
        <dbReference type="SAM" id="Phobius"/>
    </source>
</evidence>
<dbReference type="OrthoDB" id="5125342at2"/>
<keyword evidence="1" id="KW-1133">Transmembrane helix</keyword>
<feature type="transmembrane region" description="Helical" evidence="1">
    <location>
        <begin position="6"/>
        <end position="28"/>
    </location>
</feature>
<protein>
    <submittedName>
        <fullName evidence="2">Uncharacterized protein</fullName>
    </submittedName>
</protein>
<proteinExistence type="predicted"/>
<name>A0A2S5J1A5_9MICC</name>
<evidence type="ECO:0000313" key="2">
    <source>
        <dbReference type="EMBL" id="PPB50520.1"/>
    </source>
</evidence>
<evidence type="ECO:0000313" key="3">
    <source>
        <dbReference type="Proteomes" id="UP000239297"/>
    </source>
</evidence>
<gene>
    <name evidence="2" type="ORF">C4K88_01080</name>
</gene>
<keyword evidence="1" id="KW-0812">Transmembrane</keyword>
<organism evidence="2 3">
    <name type="scientific">Arthrobacter pityocampae</name>
    <dbReference type="NCBI Taxonomy" id="547334"/>
    <lineage>
        <taxon>Bacteria</taxon>
        <taxon>Bacillati</taxon>
        <taxon>Actinomycetota</taxon>
        <taxon>Actinomycetes</taxon>
        <taxon>Micrococcales</taxon>
        <taxon>Micrococcaceae</taxon>
        <taxon>Arthrobacter</taxon>
    </lineage>
</organism>
<accession>A0A2S5J1A5</accession>
<dbReference type="AlphaFoldDB" id="A0A2S5J1A5"/>